<feature type="coiled-coil region" evidence="1">
    <location>
        <begin position="487"/>
        <end position="514"/>
    </location>
</feature>
<dbReference type="InterPro" id="IPR017739">
    <property type="entry name" value="T6SS-assoc_VCA0119"/>
</dbReference>
<dbReference type="AlphaFoldDB" id="A0AAP9U7Z6"/>
<dbReference type="PANTHER" id="PTHR37024">
    <property type="entry name" value="TYPE VI SECRETION SYSTEM DUF2094 AND IMPA-RELATED DOMAIN PROTEIN"/>
    <property type="match status" value="1"/>
</dbReference>
<dbReference type="NCBIfam" id="TIGR03362">
    <property type="entry name" value="VI_chp_7"/>
    <property type="match status" value="1"/>
</dbReference>
<proteinExistence type="predicted"/>
<dbReference type="RefSeq" id="WP_182014757.1">
    <property type="nucleotide sequence ID" value="NZ_CP055904.1"/>
</dbReference>
<evidence type="ECO:0000256" key="1">
    <source>
        <dbReference type="SAM" id="Coils"/>
    </source>
</evidence>
<dbReference type="PANTHER" id="PTHR37024:SF5">
    <property type="entry name" value="IMPA N-TERMINAL DOMAIN-CONTAINING PROTEIN"/>
    <property type="match status" value="1"/>
</dbReference>
<dbReference type="Proteomes" id="UP000514462">
    <property type="component" value="Chromosome"/>
</dbReference>
<dbReference type="Pfam" id="PF06812">
    <property type="entry name" value="ImpA_N"/>
    <property type="match status" value="1"/>
</dbReference>
<dbReference type="Pfam" id="PF16989">
    <property type="entry name" value="T6SS_VasJ"/>
    <property type="match status" value="1"/>
</dbReference>
<dbReference type="EMBL" id="CP055904">
    <property type="protein sequence ID" value="QMR41932.1"/>
    <property type="molecule type" value="Genomic_DNA"/>
</dbReference>
<evidence type="ECO:0000313" key="3">
    <source>
        <dbReference type="EMBL" id="QMR41932.1"/>
    </source>
</evidence>
<sequence length="528" mass="59315">MASIETLISACQLQVNELETLAQSHIVLWERWLQPIADREPVGEEPGYDDDFQQIREEVNKISGADTERILVLAEKLLTATAKDIRVATYYVWARQHRDGEAGLADGLALLAGLIQRYGVQLHPQRERSRIAALEWLCSSRILDSLSRYPEVTKEGTGRIAAALWAIEKRLADRESKERPQLNSLYAALESRVLKSGGMDALVPQSIGEPPRTASVSGEVPALKDISSGQELLAQARTLAQYLRNQPDGWLAAHRLIKNLRHDTLHQLPLLTVEGKTRIEPPKPELRAQLKRLYLQQNWRELLEEADSLLVRGANHLWLDVQWYLHQALMRSSQDAEAAIIQADLKGLLSRLRGLETLAFNDGTPFADEVTLNWIQLQVMDEPGNWQDEPAATASGESDILQLEPEALALADREGTDAALTWLQNRPDANTPRHCWLLRLLMARIAEQNGKNELALHLLGELDKKAACVTLSQWEPDLLFEVKARRLKLLRMKAGRSETEKKRLEAEMEQLLAGLIAIEPARAAVLCD</sequence>
<evidence type="ECO:0000259" key="2">
    <source>
        <dbReference type="Pfam" id="PF06812"/>
    </source>
</evidence>
<reference evidence="4" key="1">
    <citation type="submission" date="2020-06" db="EMBL/GenBank/DDBJ databases">
        <title>REHAB project genomes.</title>
        <authorList>
            <person name="Shaw L.P."/>
        </authorList>
    </citation>
    <scope>NUCLEOTIDE SEQUENCE [LARGE SCALE GENOMIC DNA]</scope>
    <source>
        <strain evidence="4">RHBSTW-00938</strain>
    </source>
</reference>
<organism evidence="3 4">
    <name type="scientific">Klebsiella aerogenes</name>
    <name type="common">Enterobacter aerogenes</name>
    <dbReference type="NCBI Taxonomy" id="548"/>
    <lineage>
        <taxon>Bacteria</taxon>
        <taxon>Pseudomonadati</taxon>
        <taxon>Pseudomonadota</taxon>
        <taxon>Gammaproteobacteria</taxon>
        <taxon>Enterobacterales</taxon>
        <taxon>Enterobacteriaceae</taxon>
        <taxon>Klebsiella/Raoultella group</taxon>
        <taxon>Klebsiella</taxon>
    </lineage>
</organism>
<protein>
    <submittedName>
        <fullName evidence="3">Type VI secretion system protein TssA</fullName>
    </submittedName>
</protein>
<evidence type="ECO:0000313" key="4">
    <source>
        <dbReference type="Proteomes" id="UP000514462"/>
    </source>
</evidence>
<accession>A0AAP9U7Z6</accession>
<keyword evidence="1" id="KW-0175">Coiled coil</keyword>
<gene>
    <name evidence="3" type="primary">tssA</name>
    <name evidence="3" type="ORF">HV331_21650</name>
</gene>
<name>A0AAP9U7Z6_KLEAE</name>
<feature type="domain" description="ImpA N-terminal" evidence="2">
    <location>
        <begin position="33"/>
        <end position="138"/>
    </location>
</feature>
<dbReference type="InterPro" id="IPR010657">
    <property type="entry name" value="ImpA_N"/>
</dbReference>